<dbReference type="AlphaFoldDB" id="A0A0N7Z8V0"/>
<evidence type="ECO:0000256" key="2">
    <source>
        <dbReference type="ARBA" id="ARBA00005142"/>
    </source>
</evidence>
<comment type="function">
    <text evidence="9">Involved in nucleotide metabolism via production of dUMP, the immediate precursor of thymidine nucleotides, and decreases the intracellular concentration of dUTP so that uracil cannot be incorporated into DNA.</text>
</comment>
<comment type="function">
    <text evidence="8">Catalyzes the cleavage of 2'-deoxyuridine 5'-triphosphate (dUTP) into 2'-deoxyuridine 5'-monophosphate (dUMP) and inorganic pyrophosphate and through its action efficiently prevents uracil misincorporation into DNA and at the same time provides dUMP, the substrate for de novo thymidylate biosynthesis. Inhibits peroxisome proliferator-activated receptor (PPAR) activity by binding of its N-terminal to PPAR, preventing the latter's dimerization with retinoid X receptor. Essential for embryonic development.</text>
</comment>
<keyword evidence="6 9" id="KW-0546">Nucleotide metabolism</keyword>
<dbReference type="PANTHER" id="PTHR11241:SF0">
    <property type="entry name" value="DEOXYURIDINE 5'-TRIPHOSPHATE NUCLEOTIDOHYDROLASE"/>
    <property type="match status" value="1"/>
</dbReference>
<dbReference type="GO" id="GO:0000287">
    <property type="term" value="F:magnesium ion binding"/>
    <property type="evidence" value="ECO:0007669"/>
    <property type="project" value="UniProtKB-UniRule"/>
</dbReference>
<evidence type="ECO:0000256" key="5">
    <source>
        <dbReference type="ARBA" id="ARBA00022842"/>
    </source>
</evidence>
<evidence type="ECO:0000256" key="6">
    <source>
        <dbReference type="ARBA" id="ARBA00023080"/>
    </source>
</evidence>
<sequence>MPGDSPVLRFVKLSSKAFAPTKGSDKAAGFDLKSAYNYIISARGKELIKTDLQIDLPEGCYGRIAPRSGLAWKNHIDVGAGVVDADYRGNIGVVLFNHGSEDFVIKEGDRIAQLICERILYPSVQEVEAIDSTKRGCGGFGSTGVN</sequence>
<dbReference type="InterPro" id="IPR036157">
    <property type="entry name" value="dUTPase-like_sf"/>
</dbReference>
<comment type="similarity">
    <text evidence="3 9">Belongs to the dUTPase family.</text>
</comment>
<dbReference type="EC" id="3.6.1.23" evidence="9"/>
<dbReference type="SUPFAM" id="SSF51283">
    <property type="entry name" value="dUTPase-like"/>
    <property type="match status" value="1"/>
</dbReference>
<dbReference type="GO" id="GO:0004170">
    <property type="term" value="F:dUTP diphosphatase activity"/>
    <property type="evidence" value="ECO:0007669"/>
    <property type="project" value="UniProtKB-UniRule"/>
</dbReference>
<dbReference type="NCBIfam" id="NF001862">
    <property type="entry name" value="PRK00601.1"/>
    <property type="match status" value="1"/>
</dbReference>
<evidence type="ECO:0000256" key="4">
    <source>
        <dbReference type="ARBA" id="ARBA00022801"/>
    </source>
</evidence>
<comment type="pathway">
    <text evidence="2 9">Pyrimidine metabolism; dUMP biosynthesis; dUMP from dCTP (dUTP route): step 2/2.</text>
</comment>
<organism evidence="11">
    <name type="scientific">Rhodnius neglectus</name>
    <dbReference type="NCBI Taxonomy" id="72488"/>
    <lineage>
        <taxon>Eukaryota</taxon>
        <taxon>Metazoa</taxon>
        <taxon>Ecdysozoa</taxon>
        <taxon>Arthropoda</taxon>
        <taxon>Hexapoda</taxon>
        <taxon>Insecta</taxon>
        <taxon>Pterygota</taxon>
        <taxon>Neoptera</taxon>
        <taxon>Paraneoptera</taxon>
        <taxon>Hemiptera</taxon>
        <taxon>Heteroptera</taxon>
        <taxon>Panheteroptera</taxon>
        <taxon>Cimicomorpha</taxon>
        <taxon>Reduviidae</taxon>
        <taxon>Triatominae</taxon>
        <taxon>Rhodnius</taxon>
    </lineage>
</organism>
<dbReference type="InterPro" id="IPR008181">
    <property type="entry name" value="dUTPase"/>
</dbReference>
<dbReference type="GO" id="GO:0046081">
    <property type="term" value="P:dUTP catabolic process"/>
    <property type="evidence" value="ECO:0007669"/>
    <property type="project" value="UniProtKB-UniRule"/>
</dbReference>
<dbReference type="Gene3D" id="2.70.40.10">
    <property type="match status" value="1"/>
</dbReference>
<feature type="domain" description="dUTPase-like" evidence="10">
    <location>
        <begin position="18"/>
        <end position="144"/>
    </location>
</feature>
<dbReference type="InterPro" id="IPR033704">
    <property type="entry name" value="dUTPase_trimeric"/>
</dbReference>
<dbReference type="InterPro" id="IPR029054">
    <property type="entry name" value="dUTPase-like"/>
</dbReference>
<accession>A0A0N7Z8V0</accession>
<keyword evidence="4 9" id="KW-0378">Hydrolase</keyword>
<dbReference type="FunFam" id="2.70.40.10:FF:000004">
    <property type="entry name" value="Deoxyuridine triphosphatase"/>
    <property type="match status" value="1"/>
</dbReference>
<evidence type="ECO:0000256" key="9">
    <source>
        <dbReference type="RuleBase" id="RU367024"/>
    </source>
</evidence>
<dbReference type="UniPathway" id="UPA00610">
    <property type="reaction ID" value="UER00666"/>
</dbReference>
<keyword evidence="9" id="KW-0479">Metal-binding</keyword>
<dbReference type="NCBIfam" id="TIGR00576">
    <property type="entry name" value="dut"/>
    <property type="match status" value="1"/>
</dbReference>
<dbReference type="GO" id="GO:0006226">
    <property type="term" value="P:dUMP biosynthetic process"/>
    <property type="evidence" value="ECO:0007669"/>
    <property type="project" value="UniProtKB-UniRule"/>
</dbReference>
<dbReference type="EMBL" id="GDKW01002331">
    <property type="protein sequence ID" value="JAI54264.1"/>
    <property type="molecule type" value="mRNA"/>
</dbReference>
<reference evidence="11" key="1">
    <citation type="journal article" date="2016" name="PLoS Negl. Trop. Dis.">
        <title>A Deep Insight into the Sialome of Rhodnius neglectus, a Vector of Chagas Disease.</title>
        <authorList>
            <person name="Santiago P.B."/>
            <person name="Assumpcao T.C."/>
            <person name="Araujo C.N."/>
            <person name="Bastos I.M."/>
            <person name="Neves D."/>
            <person name="Silva I.G."/>
            <person name="Charneau S."/>
            <person name="Queiroz R.M."/>
            <person name="Raiol T."/>
            <person name="Oliveira J.V."/>
            <person name="Sousa M.V."/>
            <person name="Calvo E."/>
            <person name="Ribeiro J.M."/>
            <person name="Santana J.M."/>
        </authorList>
    </citation>
    <scope>NUCLEOTIDE SEQUENCE</scope>
    <source>
        <tissue evidence="11">Salivary glands</tissue>
    </source>
</reference>
<evidence type="ECO:0000259" key="10">
    <source>
        <dbReference type="Pfam" id="PF00692"/>
    </source>
</evidence>
<evidence type="ECO:0000313" key="11">
    <source>
        <dbReference type="EMBL" id="JAI54264.1"/>
    </source>
</evidence>
<protein>
    <recommendedName>
        <fullName evidence="9">Deoxyuridine 5'-triphosphate nucleotidohydrolase</fullName>
        <shortName evidence="9">dUTPase</shortName>
        <ecNumber evidence="9">3.6.1.23</ecNumber>
    </recommendedName>
    <alternativeName>
        <fullName evidence="9">dUTP pyrophosphatase</fullName>
    </alternativeName>
</protein>
<keyword evidence="5 9" id="KW-0460">Magnesium</keyword>
<comment type="catalytic activity">
    <reaction evidence="7 9">
        <text>dUTP + H2O = dUMP + diphosphate + H(+)</text>
        <dbReference type="Rhea" id="RHEA:10248"/>
        <dbReference type="ChEBI" id="CHEBI:15377"/>
        <dbReference type="ChEBI" id="CHEBI:15378"/>
        <dbReference type="ChEBI" id="CHEBI:33019"/>
        <dbReference type="ChEBI" id="CHEBI:61555"/>
        <dbReference type="ChEBI" id="CHEBI:246422"/>
        <dbReference type="EC" id="3.6.1.23"/>
    </reaction>
</comment>
<dbReference type="Pfam" id="PF00692">
    <property type="entry name" value="dUTPase"/>
    <property type="match status" value="1"/>
</dbReference>
<evidence type="ECO:0000256" key="7">
    <source>
        <dbReference type="ARBA" id="ARBA00047686"/>
    </source>
</evidence>
<comment type="cofactor">
    <cofactor evidence="1 9">
        <name>Mg(2+)</name>
        <dbReference type="ChEBI" id="CHEBI:18420"/>
    </cofactor>
</comment>
<name>A0A0N7Z8V0_9HEMI</name>
<proteinExistence type="evidence at transcript level"/>
<dbReference type="CDD" id="cd07557">
    <property type="entry name" value="trimeric_dUTPase"/>
    <property type="match status" value="1"/>
</dbReference>
<evidence type="ECO:0000256" key="8">
    <source>
        <dbReference type="ARBA" id="ARBA00057946"/>
    </source>
</evidence>
<dbReference type="PANTHER" id="PTHR11241">
    <property type="entry name" value="DEOXYURIDINE 5'-TRIPHOSPHATE NUCLEOTIDOHYDROLASE"/>
    <property type="match status" value="1"/>
</dbReference>
<evidence type="ECO:0000256" key="3">
    <source>
        <dbReference type="ARBA" id="ARBA00006581"/>
    </source>
</evidence>
<evidence type="ECO:0000256" key="1">
    <source>
        <dbReference type="ARBA" id="ARBA00001946"/>
    </source>
</evidence>